<evidence type="ECO:0000259" key="2">
    <source>
        <dbReference type="Pfam" id="PF25482"/>
    </source>
</evidence>
<proteinExistence type="predicted"/>
<name>A0A9N9AGZ9_9GLOM</name>
<dbReference type="InterPro" id="IPR057227">
    <property type="entry name" value="DUF7905"/>
</dbReference>
<sequence length="659" mass="76653">MNPYRLYADNDDTESNYEAEISQTWKDPPRSTNRRTQSSNNIIEPRPDILSTGTPRRSPDEIWLIPANVTPEKIVGKKKENLARIAQSTNTSVAYNQDNSQIEIWGIRRDIDQVLRQLNQIANLYSVEVKSPRSAKWDKPERALTEKEKRKLERRAKRENMHKAYEGSPKEEKTFYGYFLLPNDDISHNAVYTESLLKDLRADTRCFIVFQSNNNLMEISGDSYASVEEATRRIKQIYLKHLAWRRIPKVNRSDGPKELGTCMGWVQHLIEEPTRPYKVKFANLPKGRDIPYLPRSRDSPAPKILEAVFEGGDITVISKDGIAEKSDPRASDIVAMKKINEMNIKKFGETLHKSLGAVHLFQEKIKMRIRFGQLVITDYPKEPLWSIDKFNDRVLRDSRLCSVLSNCITRDRPKLETLFERLSEKDAITGMDNQWDDSPFTEYKIVTHGRNSQSKSGAPVTYAFEVTFKPDAREAKIALWNAMIDDKNVMELNMICPENDYSWKLHLKCSKRLPNSINSSQGSFVYKLHLSPTKHLIYANTNEYVVQSVCEKTKWKFWWEREYVVEVTRYDYWNCEKMRDYAPGIEVVLNTDDKVTTFGVTLYRQQWDDDFAYNWSLETGEAPKWHPDDYINDEKFGGVKELLNDIRKFLTLLESSVSS</sequence>
<reference evidence="3" key="1">
    <citation type="submission" date="2021-06" db="EMBL/GenBank/DDBJ databases">
        <authorList>
            <person name="Kallberg Y."/>
            <person name="Tangrot J."/>
            <person name="Rosling A."/>
        </authorList>
    </citation>
    <scope>NUCLEOTIDE SEQUENCE</scope>
    <source>
        <strain evidence="3">IA702</strain>
    </source>
</reference>
<dbReference type="EMBL" id="CAJVPJ010000475">
    <property type="protein sequence ID" value="CAG8528715.1"/>
    <property type="molecule type" value="Genomic_DNA"/>
</dbReference>
<feature type="region of interest" description="Disordered" evidence="1">
    <location>
        <begin position="1"/>
        <end position="57"/>
    </location>
</feature>
<comment type="caution">
    <text evidence="3">The sequence shown here is derived from an EMBL/GenBank/DDBJ whole genome shotgun (WGS) entry which is preliminary data.</text>
</comment>
<accession>A0A9N9AGZ9</accession>
<evidence type="ECO:0000313" key="3">
    <source>
        <dbReference type="EMBL" id="CAG8528715.1"/>
    </source>
</evidence>
<evidence type="ECO:0000256" key="1">
    <source>
        <dbReference type="SAM" id="MobiDB-lite"/>
    </source>
</evidence>
<feature type="compositionally biased region" description="Polar residues" evidence="1">
    <location>
        <begin position="21"/>
        <end position="42"/>
    </location>
</feature>
<dbReference type="Pfam" id="PF25482">
    <property type="entry name" value="DUF7905"/>
    <property type="match status" value="1"/>
</dbReference>
<feature type="domain" description="DUF7905" evidence="2">
    <location>
        <begin position="333"/>
        <end position="632"/>
    </location>
</feature>
<protein>
    <submittedName>
        <fullName evidence="3">2789_t:CDS:1</fullName>
    </submittedName>
</protein>
<evidence type="ECO:0000313" key="4">
    <source>
        <dbReference type="Proteomes" id="UP000789572"/>
    </source>
</evidence>
<keyword evidence="4" id="KW-1185">Reference proteome</keyword>
<dbReference type="OrthoDB" id="4739136at2759"/>
<dbReference type="Proteomes" id="UP000789572">
    <property type="component" value="Unassembled WGS sequence"/>
</dbReference>
<dbReference type="AlphaFoldDB" id="A0A9N9AGZ9"/>
<gene>
    <name evidence="3" type="ORF">POCULU_LOCUS3949</name>
</gene>
<organism evidence="3 4">
    <name type="scientific">Paraglomus occultum</name>
    <dbReference type="NCBI Taxonomy" id="144539"/>
    <lineage>
        <taxon>Eukaryota</taxon>
        <taxon>Fungi</taxon>
        <taxon>Fungi incertae sedis</taxon>
        <taxon>Mucoromycota</taxon>
        <taxon>Glomeromycotina</taxon>
        <taxon>Glomeromycetes</taxon>
        <taxon>Paraglomerales</taxon>
        <taxon>Paraglomeraceae</taxon>
        <taxon>Paraglomus</taxon>
    </lineage>
</organism>